<organism evidence="6 7">
    <name type="scientific">candidate division WOR-3 bacterium</name>
    <dbReference type="NCBI Taxonomy" id="2052148"/>
    <lineage>
        <taxon>Bacteria</taxon>
        <taxon>Bacteria division WOR-3</taxon>
    </lineage>
</organism>
<dbReference type="GO" id="GO:0009279">
    <property type="term" value="C:cell outer membrane"/>
    <property type="evidence" value="ECO:0007669"/>
    <property type="project" value="UniProtKB-SubCell"/>
</dbReference>
<dbReference type="SUPFAM" id="SSF103088">
    <property type="entry name" value="OmpA-like"/>
    <property type="match status" value="1"/>
</dbReference>
<comment type="caution">
    <text evidence="6">The sequence shown here is derived from an EMBL/GenBank/DDBJ whole genome shotgun (WGS) entry which is preliminary data.</text>
</comment>
<evidence type="ECO:0000256" key="4">
    <source>
        <dbReference type="PROSITE-ProRule" id="PRU00473"/>
    </source>
</evidence>
<gene>
    <name evidence="6" type="ORF">FJY68_00605</name>
</gene>
<dbReference type="Gene3D" id="3.30.1330.60">
    <property type="entry name" value="OmpA-like domain"/>
    <property type="match status" value="1"/>
</dbReference>
<protein>
    <recommendedName>
        <fullName evidence="5">OmpA-like domain-containing protein</fullName>
    </recommendedName>
</protein>
<keyword evidence="2 4" id="KW-0472">Membrane</keyword>
<dbReference type="InterPro" id="IPR013784">
    <property type="entry name" value="Carb-bd-like_fold"/>
</dbReference>
<comment type="subcellular location">
    <subcellularLocation>
        <location evidence="1">Cell outer membrane</location>
    </subcellularLocation>
</comment>
<dbReference type="PROSITE" id="PS51123">
    <property type="entry name" value="OMPA_2"/>
    <property type="match status" value="1"/>
</dbReference>
<evidence type="ECO:0000256" key="3">
    <source>
        <dbReference type="ARBA" id="ARBA00023237"/>
    </source>
</evidence>
<dbReference type="Pfam" id="PF13620">
    <property type="entry name" value="CarboxypepD_reg"/>
    <property type="match status" value="1"/>
</dbReference>
<dbReference type="SUPFAM" id="SSF49452">
    <property type="entry name" value="Starch-binding domain-like"/>
    <property type="match status" value="1"/>
</dbReference>
<reference evidence="6" key="1">
    <citation type="submission" date="2019-03" db="EMBL/GenBank/DDBJ databases">
        <title>Lake Tanganyika Metagenome-Assembled Genomes (MAGs).</title>
        <authorList>
            <person name="Tran P."/>
        </authorList>
    </citation>
    <scope>NUCLEOTIDE SEQUENCE</scope>
    <source>
        <strain evidence="6">K_DeepCast_150m_m2_040</strain>
    </source>
</reference>
<dbReference type="InterPro" id="IPR050330">
    <property type="entry name" value="Bact_OuterMem_StrucFunc"/>
</dbReference>
<dbReference type="GO" id="GO:0030246">
    <property type="term" value="F:carbohydrate binding"/>
    <property type="evidence" value="ECO:0007669"/>
    <property type="project" value="InterPro"/>
</dbReference>
<evidence type="ECO:0000313" key="6">
    <source>
        <dbReference type="EMBL" id="MBM3330332.1"/>
    </source>
</evidence>
<dbReference type="Gene3D" id="2.60.40.1120">
    <property type="entry name" value="Carboxypeptidase-like, regulatory domain"/>
    <property type="match status" value="2"/>
</dbReference>
<evidence type="ECO:0000256" key="2">
    <source>
        <dbReference type="ARBA" id="ARBA00023136"/>
    </source>
</evidence>
<dbReference type="InterPro" id="IPR006665">
    <property type="entry name" value="OmpA-like"/>
</dbReference>
<dbReference type="EMBL" id="VGIR01000002">
    <property type="protein sequence ID" value="MBM3330332.1"/>
    <property type="molecule type" value="Genomic_DNA"/>
</dbReference>
<dbReference type="PANTHER" id="PTHR30329">
    <property type="entry name" value="STATOR ELEMENT OF FLAGELLAR MOTOR COMPLEX"/>
    <property type="match status" value="1"/>
</dbReference>
<dbReference type="Proteomes" id="UP000779900">
    <property type="component" value="Unassembled WGS sequence"/>
</dbReference>
<accession>A0A937XBT7</accession>
<dbReference type="SUPFAM" id="SSF49464">
    <property type="entry name" value="Carboxypeptidase regulatory domain-like"/>
    <property type="match status" value="1"/>
</dbReference>
<feature type="domain" description="OmpA-like" evidence="5">
    <location>
        <begin position="464"/>
        <end position="582"/>
    </location>
</feature>
<evidence type="ECO:0000256" key="1">
    <source>
        <dbReference type="ARBA" id="ARBA00004442"/>
    </source>
</evidence>
<dbReference type="InterPro" id="IPR036737">
    <property type="entry name" value="OmpA-like_sf"/>
</dbReference>
<dbReference type="InterPro" id="IPR008969">
    <property type="entry name" value="CarboxyPept-like_regulatory"/>
</dbReference>
<dbReference type="AlphaFoldDB" id="A0A937XBT7"/>
<keyword evidence="3" id="KW-0998">Cell outer membrane</keyword>
<sequence>MNRRQSAVAQGEDMRVKVQMSALVTALLPALLFAYPGLGGGRGLFRTQSALVEPEAGLIVSLHSLTRNVGLGTNGRRGWIADLLVPEISYAPVAGKRFGLELFGSWGGILQKPMSATSDELVWRLHDLKAGGKLSVPVIPVLKLGASASYTFISRAAGTGWEVLDPSALPPATGLAWNGLLTLHFQDLAKAVPNVMVNCGRAGSETQYAAAVEFHGDQFCLFVEALSRQPDGKSQGVLDTKNGHVQVTPGITLGTATSAFLKVGYTLSLDNRLNGNRRPNEIVVGGGFGTPLGGHADEYGQIVGTVADAASGAPMAATITFPDYPKLGRMATDTSTGGFRATKVPAGAVTVEASAPGYESRTIPLMVESRRPSVAAIALPRAVAVVKVTGRVTDRKTGKSLAATVRVPEADSAVVTTDAATGIYEAQLLPGLYTLIVESPDYLEQLGTVLVERDKPLARDFQLVSELMVITLQGVYFDFDQAAIKSESRPALEDAAKILIQNPTIRVEIQGHTDSKGSDEYNLGLSGRRAKSVVDYLVHELGMDPSRLTAKGYGESRPVADNATADGRGINRRVDFLILGQDGKTSPDR</sequence>
<dbReference type="InterPro" id="IPR006664">
    <property type="entry name" value="OMP_bac"/>
</dbReference>
<name>A0A937XBT7_UNCW3</name>
<dbReference type="PANTHER" id="PTHR30329:SF21">
    <property type="entry name" value="LIPOPROTEIN YIAD-RELATED"/>
    <property type="match status" value="1"/>
</dbReference>
<evidence type="ECO:0000313" key="7">
    <source>
        <dbReference type="Proteomes" id="UP000779900"/>
    </source>
</evidence>
<proteinExistence type="predicted"/>
<dbReference type="Pfam" id="PF00691">
    <property type="entry name" value="OmpA"/>
    <property type="match status" value="1"/>
</dbReference>
<dbReference type="CDD" id="cd07185">
    <property type="entry name" value="OmpA_C-like"/>
    <property type="match status" value="1"/>
</dbReference>
<evidence type="ECO:0000259" key="5">
    <source>
        <dbReference type="PROSITE" id="PS51123"/>
    </source>
</evidence>
<dbReference type="PRINTS" id="PR01021">
    <property type="entry name" value="OMPADOMAIN"/>
</dbReference>